<dbReference type="GO" id="GO:0009279">
    <property type="term" value="C:cell outer membrane"/>
    <property type="evidence" value="ECO:0007669"/>
    <property type="project" value="TreeGrafter"/>
</dbReference>
<comment type="caution">
    <text evidence="2">The sequence shown here is derived from an EMBL/GenBank/DDBJ whole genome shotgun (WGS) entry which is preliminary data.</text>
</comment>
<evidence type="ECO:0000313" key="3">
    <source>
        <dbReference type="Proteomes" id="UP000282321"/>
    </source>
</evidence>
<dbReference type="Pfam" id="PF19838">
    <property type="entry name" value="LptD_2"/>
    <property type="match status" value="1"/>
</dbReference>
<dbReference type="InterPro" id="IPR045659">
    <property type="entry name" value="LptD_2"/>
</dbReference>
<accession>A0A660S8X4</accession>
<dbReference type="PANTHER" id="PTHR30189">
    <property type="entry name" value="LPS-ASSEMBLY PROTEIN"/>
    <property type="match status" value="1"/>
</dbReference>
<dbReference type="AlphaFoldDB" id="A0A660S8X4"/>
<protein>
    <recommendedName>
        <fullName evidence="1">LPS-assembly protein LptD central domain-containing protein</fullName>
    </recommendedName>
</protein>
<dbReference type="EMBL" id="QNBC01000080">
    <property type="protein sequence ID" value="RKX65634.1"/>
    <property type="molecule type" value="Genomic_DNA"/>
</dbReference>
<proteinExistence type="predicted"/>
<organism evidence="2 3">
    <name type="scientific">candidate division TA06 bacterium</name>
    <dbReference type="NCBI Taxonomy" id="2250710"/>
    <lineage>
        <taxon>Bacteria</taxon>
        <taxon>Bacteria division TA06</taxon>
    </lineage>
</organism>
<dbReference type="PANTHER" id="PTHR30189:SF1">
    <property type="entry name" value="LPS-ASSEMBLY PROTEIN LPTD"/>
    <property type="match status" value="1"/>
</dbReference>
<dbReference type="InterPro" id="IPR050218">
    <property type="entry name" value="LptD"/>
</dbReference>
<dbReference type="Proteomes" id="UP000282321">
    <property type="component" value="Unassembled WGS sequence"/>
</dbReference>
<dbReference type="Gene3D" id="2.60.450.10">
    <property type="entry name" value="Lipopolysaccharide (LPS) transport protein A like domain"/>
    <property type="match status" value="1"/>
</dbReference>
<gene>
    <name evidence="2" type="ORF">DRP44_05920</name>
</gene>
<evidence type="ECO:0000259" key="1">
    <source>
        <dbReference type="Pfam" id="PF19838"/>
    </source>
</evidence>
<reference evidence="2 3" key="1">
    <citation type="submission" date="2018-06" db="EMBL/GenBank/DDBJ databases">
        <title>Extensive metabolic versatility and redundancy in microbially diverse, dynamic hydrothermal sediments.</title>
        <authorList>
            <person name="Dombrowski N."/>
            <person name="Teske A."/>
            <person name="Baker B.J."/>
        </authorList>
    </citation>
    <scope>NUCLEOTIDE SEQUENCE [LARGE SCALE GENOMIC DNA]</scope>
    <source>
        <strain evidence="2">B35_G9</strain>
    </source>
</reference>
<name>A0A660S8X4_UNCT6</name>
<evidence type="ECO:0000313" key="2">
    <source>
        <dbReference type="EMBL" id="RKX65634.1"/>
    </source>
</evidence>
<dbReference type="GO" id="GO:1990351">
    <property type="term" value="C:transporter complex"/>
    <property type="evidence" value="ECO:0007669"/>
    <property type="project" value="TreeGrafter"/>
</dbReference>
<feature type="domain" description="LPS-assembly protein LptD central" evidence="1">
    <location>
        <begin position="160"/>
        <end position="539"/>
    </location>
</feature>
<sequence length="665" mass="76475">MRSSTLFFLILFIFTFSVYAEEGDIKFSSNSLKFFTDKNMVILDDNVVVSVNKLEIRGDSLIFYSDSNIAKAYENVNIKSKHQNVDCDSVYYNIKSKKGVIFGGISHVPQGLFRGEIVTQDSNRVLKIYNAKFTTCDRVPPHYYFYSSKIKMYEDNYALVKPLIVYVHDIPVFFAPFWFFPVREERHSGFLVPNIGASPNEGKFVKNISFFWAMNPFMDATFTVNIRELRGIEGIINYEYLLKPILKGNVNFSYINEFSGNTRWKIDMEHTQTLFGNGNLILNGDFYSDNNVVQDYNDTTLVILDKEIYSYLSFTKRLWKINTNFVMENRRNLATNEFNNKFPSVSISFPSYNLFPFQNTWYKGTYFSFGNNFENSYDTLSHKVRNNTNVSFSSNFKLLRYVNLSHNLGSNYLYARDTISSQNVLLRNSVGLYTNIYGFTKRPFFNVKTIRHTITPSFNLAYYNSYINGDTAYLGPVGIGLKNTFEAKLNNGSVVRLLNLNFSSSYSFTNKLFSDINMDAQTNLTKGVSFRVNTKLNPYSMSFSSYSLTINGAIDFPFFDNSMRVSAIYNIGNSLQTTGAYTNAIDFHVSGKITDGWSMDYSGRVDLNARNVVNQQISLIRDLHCWELSINYQTFATDYRIDANLHIKKLPNVQIGKGLFDIFGL</sequence>